<dbReference type="EMBL" id="JASCZI010132919">
    <property type="protein sequence ID" value="MED6167036.1"/>
    <property type="molecule type" value="Genomic_DNA"/>
</dbReference>
<evidence type="ECO:0000256" key="1">
    <source>
        <dbReference type="SAM" id="MobiDB-lite"/>
    </source>
</evidence>
<feature type="region of interest" description="Disordered" evidence="1">
    <location>
        <begin position="26"/>
        <end position="58"/>
    </location>
</feature>
<accession>A0ABU6V3V6</accession>
<reference evidence="2 3" key="1">
    <citation type="journal article" date="2023" name="Plants (Basel)">
        <title>Bridging the Gap: Combining Genomics and Transcriptomics Approaches to Understand Stylosanthes scabra, an Orphan Legume from the Brazilian Caatinga.</title>
        <authorList>
            <person name="Ferreira-Neto J.R.C."/>
            <person name="da Silva M.D."/>
            <person name="Binneck E."/>
            <person name="de Melo N.F."/>
            <person name="da Silva R.H."/>
            <person name="de Melo A.L.T.M."/>
            <person name="Pandolfi V."/>
            <person name="Bustamante F.O."/>
            <person name="Brasileiro-Vidal A.C."/>
            <person name="Benko-Iseppon A.M."/>
        </authorList>
    </citation>
    <scope>NUCLEOTIDE SEQUENCE [LARGE SCALE GENOMIC DNA]</scope>
    <source>
        <tissue evidence="2">Leaves</tissue>
    </source>
</reference>
<evidence type="ECO:0000313" key="3">
    <source>
        <dbReference type="Proteomes" id="UP001341840"/>
    </source>
</evidence>
<feature type="compositionally biased region" description="Basic and acidic residues" evidence="1">
    <location>
        <begin position="26"/>
        <end position="35"/>
    </location>
</feature>
<feature type="non-terminal residue" evidence="2">
    <location>
        <position position="58"/>
    </location>
</feature>
<dbReference type="Proteomes" id="UP001341840">
    <property type="component" value="Unassembled WGS sequence"/>
</dbReference>
<keyword evidence="3" id="KW-1185">Reference proteome</keyword>
<evidence type="ECO:0000313" key="2">
    <source>
        <dbReference type="EMBL" id="MED6167036.1"/>
    </source>
</evidence>
<protein>
    <submittedName>
        <fullName evidence="2">Uncharacterized protein</fullName>
    </submittedName>
</protein>
<feature type="compositionally biased region" description="Polar residues" evidence="1">
    <location>
        <begin position="48"/>
        <end position="58"/>
    </location>
</feature>
<sequence>MMHPQEDHSLFRCDVIDEIVAEVKKESMHQLKEVSDSTEEEEVKSPPFLNSGSKEPHQ</sequence>
<organism evidence="2 3">
    <name type="scientific">Stylosanthes scabra</name>
    <dbReference type="NCBI Taxonomy" id="79078"/>
    <lineage>
        <taxon>Eukaryota</taxon>
        <taxon>Viridiplantae</taxon>
        <taxon>Streptophyta</taxon>
        <taxon>Embryophyta</taxon>
        <taxon>Tracheophyta</taxon>
        <taxon>Spermatophyta</taxon>
        <taxon>Magnoliopsida</taxon>
        <taxon>eudicotyledons</taxon>
        <taxon>Gunneridae</taxon>
        <taxon>Pentapetalae</taxon>
        <taxon>rosids</taxon>
        <taxon>fabids</taxon>
        <taxon>Fabales</taxon>
        <taxon>Fabaceae</taxon>
        <taxon>Papilionoideae</taxon>
        <taxon>50 kb inversion clade</taxon>
        <taxon>dalbergioids sensu lato</taxon>
        <taxon>Dalbergieae</taxon>
        <taxon>Pterocarpus clade</taxon>
        <taxon>Stylosanthes</taxon>
    </lineage>
</organism>
<proteinExistence type="predicted"/>
<gene>
    <name evidence="2" type="ORF">PIB30_115234</name>
</gene>
<comment type="caution">
    <text evidence="2">The sequence shown here is derived from an EMBL/GenBank/DDBJ whole genome shotgun (WGS) entry which is preliminary data.</text>
</comment>
<name>A0ABU6V3V6_9FABA</name>